<sequence>MNFILHIIDTVQDFTQFKRQEPRRPLSEVHDPLPDKLRASVNERLQSDLIVCVVIAVLYFAIHVSTVFIALQPFLSYVLYGLLGAVGLLTHYLLPQVRKQLPWYCFSHPLFKTKEYYQFEVRDAAHVMWFEKLHVWLLFVEKNLSGSARELASPKRLDTEVGALMITVAGLKLLRSCYSSPTYQYITILFTVLFFTFDYKHMSETLLLDLFLMSILFSKMWELFYKLHFVYTYIAPWQITWGSAFHAFAQPFAVPHSAMLAIFITSYVRPVKFWERDYNTKRWITPTLDSRINWTEIQHSLCGDLLLGRWGNFSTGDCFILASDYLNALVHLIEIGNGLVTFQLRGLEFRGTYCQQREVEAITEGVEEDEGCCCCEPGHLPHFLSFNAAFGQRWLAWEVLVTKYVLEGYSITDNSAASMLQVFDLRRILTTYYVKGIIYYVVESPKLEEWLANETMRDGLRGCTERNYVDLDPTFNPNIDEDYDHRLAGISRDSFCGVYLGWIQYCNSRRTKPLDSEKDSALVLLCFGLCVLGRRALGTAAHHMSSNLESFLFGLHALFKGDFRISSIRDEWIFADMELLRKVVVPGIRMSLKLHQDHFTSPDEYEEPAVLYEAISLISRTW</sequence>
<dbReference type="AlphaFoldDB" id="A0AAW0NTW1"/>
<dbReference type="InterPro" id="IPR039797">
    <property type="entry name" value="Pecanex"/>
</dbReference>
<dbReference type="Proteomes" id="UP001460270">
    <property type="component" value="Unassembled WGS sequence"/>
</dbReference>
<name>A0AAW0NTW1_9GOBI</name>
<protein>
    <recommendedName>
        <fullName evidence="6">Pecanex-like protein</fullName>
    </recommendedName>
</protein>
<evidence type="ECO:0000256" key="2">
    <source>
        <dbReference type="ARBA" id="ARBA00010170"/>
    </source>
</evidence>
<feature type="domain" description="Pecanex C-terminal" evidence="7">
    <location>
        <begin position="515"/>
        <end position="617"/>
    </location>
</feature>
<proteinExistence type="inferred from homology"/>
<feature type="transmembrane region" description="Helical" evidence="6">
    <location>
        <begin position="49"/>
        <end position="71"/>
    </location>
</feature>
<comment type="caution">
    <text evidence="6">Lacks conserved residue(s) required for the propagation of feature annotation.</text>
</comment>
<dbReference type="Pfam" id="PF05041">
    <property type="entry name" value="Pecanex_C"/>
    <property type="match status" value="1"/>
</dbReference>
<evidence type="ECO:0000259" key="7">
    <source>
        <dbReference type="Pfam" id="PF05041"/>
    </source>
</evidence>
<dbReference type="InterPro" id="IPR007735">
    <property type="entry name" value="Pecanex_C"/>
</dbReference>
<dbReference type="PANTHER" id="PTHR12372">
    <property type="entry name" value="PECANEX"/>
    <property type="match status" value="1"/>
</dbReference>
<keyword evidence="5 6" id="KW-0472">Membrane</keyword>
<accession>A0AAW0NTW1</accession>
<evidence type="ECO:0000313" key="8">
    <source>
        <dbReference type="EMBL" id="KAK7904569.1"/>
    </source>
</evidence>
<keyword evidence="4 6" id="KW-1133">Transmembrane helix</keyword>
<evidence type="ECO:0000256" key="1">
    <source>
        <dbReference type="ARBA" id="ARBA00004141"/>
    </source>
</evidence>
<evidence type="ECO:0000256" key="6">
    <source>
        <dbReference type="RuleBase" id="RU367089"/>
    </source>
</evidence>
<evidence type="ECO:0000256" key="4">
    <source>
        <dbReference type="ARBA" id="ARBA00022989"/>
    </source>
</evidence>
<reference evidence="9" key="1">
    <citation type="submission" date="2024-04" db="EMBL/GenBank/DDBJ databases">
        <title>Salinicola lusitanus LLJ914,a marine bacterium isolated from the Okinawa Trough.</title>
        <authorList>
            <person name="Li J."/>
        </authorList>
    </citation>
    <scope>NUCLEOTIDE SEQUENCE [LARGE SCALE GENOMIC DNA]</scope>
</reference>
<comment type="caution">
    <text evidence="8">The sequence shown here is derived from an EMBL/GenBank/DDBJ whole genome shotgun (WGS) entry which is preliminary data.</text>
</comment>
<keyword evidence="3 6" id="KW-0812">Transmembrane</keyword>
<keyword evidence="9" id="KW-1185">Reference proteome</keyword>
<evidence type="ECO:0000256" key="3">
    <source>
        <dbReference type="ARBA" id="ARBA00022692"/>
    </source>
</evidence>
<dbReference type="PANTHER" id="PTHR12372:SF2">
    <property type="entry name" value="PECANEX-LIKE PROTEIN 1"/>
    <property type="match status" value="1"/>
</dbReference>
<dbReference type="EMBL" id="JBBPFD010000012">
    <property type="protein sequence ID" value="KAK7904569.1"/>
    <property type="molecule type" value="Genomic_DNA"/>
</dbReference>
<comment type="similarity">
    <text evidence="2 6">Belongs to the pecanex family.</text>
</comment>
<organism evidence="8 9">
    <name type="scientific">Mugilogobius chulae</name>
    <name type="common">yellowstripe goby</name>
    <dbReference type="NCBI Taxonomy" id="88201"/>
    <lineage>
        <taxon>Eukaryota</taxon>
        <taxon>Metazoa</taxon>
        <taxon>Chordata</taxon>
        <taxon>Craniata</taxon>
        <taxon>Vertebrata</taxon>
        <taxon>Euteleostomi</taxon>
        <taxon>Actinopterygii</taxon>
        <taxon>Neopterygii</taxon>
        <taxon>Teleostei</taxon>
        <taxon>Neoteleostei</taxon>
        <taxon>Acanthomorphata</taxon>
        <taxon>Gobiaria</taxon>
        <taxon>Gobiiformes</taxon>
        <taxon>Gobioidei</taxon>
        <taxon>Gobiidae</taxon>
        <taxon>Gobionellinae</taxon>
        <taxon>Mugilogobius</taxon>
    </lineage>
</organism>
<dbReference type="GO" id="GO:0016020">
    <property type="term" value="C:membrane"/>
    <property type="evidence" value="ECO:0007669"/>
    <property type="project" value="UniProtKB-SubCell"/>
</dbReference>
<feature type="transmembrane region" description="Helical" evidence="6">
    <location>
        <begin position="77"/>
        <end position="94"/>
    </location>
</feature>
<evidence type="ECO:0000256" key="5">
    <source>
        <dbReference type="ARBA" id="ARBA00023136"/>
    </source>
</evidence>
<gene>
    <name evidence="8" type="ORF">WMY93_017176</name>
</gene>
<evidence type="ECO:0000313" key="9">
    <source>
        <dbReference type="Proteomes" id="UP001460270"/>
    </source>
</evidence>
<comment type="subcellular location">
    <subcellularLocation>
        <location evidence="1 6">Membrane</location>
        <topology evidence="1 6">Multi-pass membrane protein</topology>
    </subcellularLocation>
</comment>